<keyword evidence="5" id="KW-1185">Reference proteome</keyword>
<dbReference type="InterPro" id="IPR058923">
    <property type="entry name" value="RCC1-like_dom"/>
</dbReference>
<proteinExistence type="predicted"/>
<comment type="caution">
    <text evidence="4">The sequence shown here is derived from an EMBL/GenBank/DDBJ whole genome shotgun (WGS) entry which is preliminary data.</text>
</comment>
<feature type="domain" description="RCC1-like" evidence="3">
    <location>
        <begin position="2"/>
        <end position="286"/>
    </location>
</feature>
<sequence>AFGELGCGKNVVTTNNQVLRISGLKNLKKVSCGLRHCLGLTNDGICYGWGNNKFGQLGLVRKKLEDEEDDKDGGGLIRKRKKDDNCFFEPVVINIEMDERIKDVACGQHHTIVLTQKGELYTFGLNKYGQLGRASPLRIQSCEIPRKVLNLPGKVDRISCGWNTTMALCKDNKLFVWGRNDHGQLGMTFVDSEPIAASEDGWVHEPILLRFLPQPLPSIPESSEVKSFVSGSEHFLIVTTKGECYAWGWNEHGNCGTGDNLDQWNPIRVKGLNEHFVVKGVGAGCGNSWIWVGHE</sequence>
<organism evidence="4 5">
    <name type="scientific">Acaulospora morrowiae</name>
    <dbReference type="NCBI Taxonomy" id="94023"/>
    <lineage>
        <taxon>Eukaryota</taxon>
        <taxon>Fungi</taxon>
        <taxon>Fungi incertae sedis</taxon>
        <taxon>Mucoromycota</taxon>
        <taxon>Glomeromycotina</taxon>
        <taxon>Glomeromycetes</taxon>
        <taxon>Diversisporales</taxon>
        <taxon>Acaulosporaceae</taxon>
        <taxon>Acaulospora</taxon>
    </lineage>
</organism>
<dbReference type="InterPro" id="IPR051625">
    <property type="entry name" value="Signaling_Regulatory_Domain"/>
</dbReference>
<protein>
    <submittedName>
        <fullName evidence="4">336_t:CDS:1</fullName>
    </submittedName>
</protein>
<dbReference type="EMBL" id="CAJVPV010014044">
    <property type="protein sequence ID" value="CAG8682050.1"/>
    <property type="molecule type" value="Genomic_DNA"/>
</dbReference>
<dbReference type="PANTHER" id="PTHR22872">
    <property type="entry name" value="BTK-BINDING PROTEIN-RELATED"/>
    <property type="match status" value="1"/>
</dbReference>
<keyword evidence="1" id="KW-0677">Repeat</keyword>
<name>A0A9N9HJZ8_9GLOM</name>
<dbReference type="PROSITE" id="PS00626">
    <property type="entry name" value="RCC1_2"/>
    <property type="match status" value="1"/>
</dbReference>
<feature type="repeat" description="RCC1" evidence="2">
    <location>
        <begin position="172"/>
        <end position="241"/>
    </location>
</feature>
<feature type="repeat" description="RCC1" evidence="2">
    <location>
        <begin position="242"/>
        <end position="294"/>
    </location>
</feature>
<dbReference type="PRINTS" id="PR00633">
    <property type="entry name" value="RCCNDNSATION"/>
</dbReference>
<evidence type="ECO:0000259" key="3">
    <source>
        <dbReference type="Pfam" id="PF25390"/>
    </source>
</evidence>
<feature type="repeat" description="RCC1" evidence="2">
    <location>
        <begin position="118"/>
        <end position="171"/>
    </location>
</feature>
<evidence type="ECO:0000313" key="5">
    <source>
        <dbReference type="Proteomes" id="UP000789342"/>
    </source>
</evidence>
<dbReference type="Pfam" id="PF25390">
    <property type="entry name" value="WD40_RLD"/>
    <property type="match status" value="1"/>
</dbReference>
<evidence type="ECO:0000313" key="4">
    <source>
        <dbReference type="EMBL" id="CAG8682050.1"/>
    </source>
</evidence>
<evidence type="ECO:0000256" key="1">
    <source>
        <dbReference type="ARBA" id="ARBA00022737"/>
    </source>
</evidence>
<dbReference type="Proteomes" id="UP000789342">
    <property type="component" value="Unassembled WGS sequence"/>
</dbReference>
<reference evidence="4" key="1">
    <citation type="submission" date="2021-06" db="EMBL/GenBank/DDBJ databases">
        <authorList>
            <person name="Kallberg Y."/>
            <person name="Tangrot J."/>
            <person name="Rosling A."/>
        </authorList>
    </citation>
    <scope>NUCLEOTIDE SEQUENCE</scope>
    <source>
        <strain evidence="4">CL551</strain>
    </source>
</reference>
<feature type="non-terminal residue" evidence="4">
    <location>
        <position position="1"/>
    </location>
</feature>
<dbReference type="OrthoDB" id="5370059at2759"/>
<feature type="repeat" description="RCC1" evidence="2">
    <location>
        <begin position="44"/>
        <end position="117"/>
    </location>
</feature>
<dbReference type="PROSITE" id="PS50012">
    <property type="entry name" value="RCC1_3"/>
    <property type="match status" value="4"/>
</dbReference>
<dbReference type="InterPro" id="IPR009091">
    <property type="entry name" value="RCC1/BLIP-II"/>
</dbReference>
<dbReference type="Gene3D" id="2.130.10.30">
    <property type="entry name" value="Regulator of chromosome condensation 1/beta-lactamase-inhibitor protein II"/>
    <property type="match status" value="2"/>
</dbReference>
<accession>A0A9N9HJZ8</accession>
<evidence type="ECO:0000256" key="2">
    <source>
        <dbReference type="PROSITE-ProRule" id="PRU00235"/>
    </source>
</evidence>
<dbReference type="InterPro" id="IPR000408">
    <property type="entry name" value="Reg_chr_condens"/>
</dbReference>
<dbReference type="SUPFAM" id="SSF50985">
    <property type="entry name" value="RCC1/BLIP-II"/>
    <property type="match status" value="1"/>
</dbReference>
<gene>
    <name evidence="4" type="ORF">AMORRO_LOCUS11292</name>
</gene>
<dbReference type="AlphaFoldDB" id="A0A9N9HJZ8"/>